<protein>
    <submittedName>
        <fullName evidence="1">Uncharacterized protein</fullName>
    </submittedName>
</protein>
<dbReference type="Proteomes" id="UP000191672">
    <property type="component" value="Unassembled WGS sequence"/>
</dbReference>
<keyword evidence="2" id="KW-1185">Reference proteome</keyword>
<feature type="non-terminal residue" evidence="1">
    <location>
        <position position="37"/>
    </location>
</feature>
<reference evidence="2" key="1">
    <citation type="journal article" date="2017" name="Nat. Microbiol.">
        <title>Global analysis of biosynthetic gene clusters reveals vast potential of secondary metabolite production in Penicillium species.</title>
        <authorList>
            <person name="Nielsen J.C."/>
            <person name="Grijseels S."/>
            <person name="Prigent S."/>
            <person name="Ji B."/>
            <person name="Dainat J."/>
            <person name="Nielsen K.F."/>
            <person name="Frisvad J.C."/>
            <person name="Workman M."/>
            <person name="Nielsen J."/>
        </authorList>
    </citation>
    <scope>NUCLEOTIDE SEQUENCE [LARGE SCALE GENOMIC DNA]</scope>
    <source>
        <strain evidence="2">IBT 31811</strain>
    </source>
</reference>
<evidence type="ECO:0000313" key="1">
    <source>
        <dbReference type="EMBL" id="OQD77394.1"/>
    </source>
</evidence>
<organism evidence="1 2">
    <name type="scientific">Penicillium antarcticum</name>
    <dbReference type="NCBI Taxonomy" id="416450"/>
    <lineage>
        <taxon>Eukaryota</taxon>
        <taxon>Fungi</taxon>
        <taxon>Dikarya</taxon>
        <taxon>Ascomycota</taxon>
        <taxon>Pezizomycotina</taxon>
        <taxon>Eurotiomycetes</taxon>
        <taxon>Eurotiomycetidae</taxon>
        <taxon>Eurotiales</taxon>
        <taxon>Aspergillaceae</taxon>
        <taxon>Penicillium</taxon>
    </lineage>
</organism>
<name>A0A1V6PK79_9EURO</name>
<dbReference type="EMBL" id="MDYN01000107">
    <property type="protein sequence ID" value="OQD77394.1"/>
    <property type="molecule type" value="Genomic_DNA"/>
</dbReference>
<dbReference type="AlphaFoldDB" id="A0A1V6PK79"/>
<gene>
    <name evidence="1" type="ORF">PENANT_c107G01405</name>
</gene>
<comment type="caution">
    <text evidence="1">The sequence shown here is derived from an EMBL/GenBank/DDBJ whole genome shotgun (WGS) entry which is preliminary data.</text>
</comment>
<proteinExistence type="predicted"/>
<accession>A0A1V6PK79</accession>
<feature type="non-terminal residue" evidence="1">
    <location>
        <position position="1"/>
    </location>
</feature>
<sequence>AVRTERDRLPHQPLQAYIDAENIERHTIPWQQILMFF</sequence>
<evidence type="ECO:0000313" key="2">
    <source>
        <dbReference type="Proteomes" id="UP000191672"/>
    </source>
</evidence>